<protein>
    <submittedName>
        <fullName evidence="1">Uncharacterized protein</fullName>
    </submittedName>
</protein>
<comment type="caution">
    <text evidence="1">The sequence shown here is derived from an EMBL/GenBank/DDBJ whole genome shotgun (WGS) entry which is preliminary data.</text>
</comment>
<evidence type="ECO:0000313" key="2">
    <source>
        <dbReference type="Proteomes" id="UP000821845"/>
    </source>
</evidence>
<dbReference type="EMBL" id="CM023490">
    <property type="protein sequence ID" value="KAH6942700.1"/>
    <property type="molecule type" value="Genomic_DNA"/>
</dbReference>
<name>A0ACB7T6Z2_HYAAI</name>
<proteinExistence type="predicted"/>
<dbReference type="Proteomes" id="UP000821845">
    <property type="component" value="Chromosome 10"/>
</dbReference>
<gene>
    <name evidence="1" type="ORF">HPB50_009266</name>
</gene>
<organism evidence="1 2">
    <name type="scientific">Hyalomma asiaticum</name>
    <name type="common">Tick</name>
    <dbReference type="NCBI Taxonomy" id="266040"/>
    <lineage>
        <taxon>Eukaryota</taxon>
        <taxon>Metazoa</taxon>
        <taxon>Ecdysozoa</taxon>
        <taxon>Arthropoda</taxon>
        <taxon>Chelicerata</taxon>
        <taxon>Arachnida</taxon>
        <taxon>Acari</taxon>
        <taxon>Parasitiformes</taxon>
        <taxon>Ixodida</taxon>
        <taxon>Ixodoidea</taxon>
        <taxon>Ixodidae</taxon>
        <taxon>Hyalomminae</taxon>
        <taxon>Hyalomma</taxon>
    </lineage>
</organism>
<reference evidence="1" key="1">
    <citation type="submission" date="2020-05" db="EMBL/GenBank/DDBJ databases">
        <title>Large-scale comparative analyses of tick genomes elucidate their genetic diversity and vector capacities.</title>
        <authorList>
            <person name="Jia N."/>
            <person name="Wang J."/>
            <person name="Shi W."/>
            <person name="Du L."/>
            <person name="Sun Y."/>
            <person name="Zhan W."/>
            <person name="Jiang J."/>
            <person name="Wang Q."/>
            <person name="Zhang B."/>
            <person name="Ji P."/>
            <person name="Sakyi L.B."/>
            <person name="Cui X."/>
            <person name="Yuan T."/>
            <person name="Jiang B."/>
            <person name="Yang W."/>
            <person name="Lam T.T.-Y."/>
            <person name="Chang Q."/>
            <person name="Ding S."/>
            <person name="Wang X."/>
            <person name="Zhu J."/>
            <person name="Ruan X."/>
            <person name="Zhao L."/>
            <person name="Wei J."/>
            <person name="Que T."/>
            <person name="Du C."/>
            <person name="Cheng J."/>
            <person name="Dai P."/>
            <person name="Han X."/>
            <person name="Huang E."/>
            <person name="Gao Y."/>
            <person name="Liu J."/>
            <person name="Shao H."/>
            <person name="Ye R."/>
            <person name="Li L."/>
            <person name="Wei W."/>
            <person name="Wang X."/>
            <person name="Wang C."/>
            <person name="Yang T."/>
            <person name="Huo Q."/>
            <person name="Li W."/>
            <person name="Guo W."/>
            <person name="Chen H."/>
            <person name="Zhou L."/>
            <person name="Ni X."/>
            <person name="Tian J."/>
            <person name="Zhou Y."/>
            <person name="Sheng Y."/>
            <person name="Liu T."/>
            <person name="Pan Y."/>
            <person name="Xia L."/>
            <person name="Li J."/>
            <person name="Zhao F."/>
            <person name="Cao W."/>
        </authorList>
    </citation>
    <scope>NUCLEOTIDE SEQUENCE</scope>
    <source>
        <strain evidence="1">Hyas-2018</strain>
    </source>
</reference>
<sequence>MESSSEWVPADQLPDELRPLAIAEDVSSEDDDDSDEGISLEDPRENVPFAEAATTSTISSGHPSRAAEEESLVGSSLAEVPTDLENCLAFNRAYRALLENAIAELAERLEVNRQLQKELPAQLSERFQKPKLRVRRNWYHSLVFHHPYFRDINGMRAPMNEDEKIKRANKELDPYLAPSKPWTAEENQMLVKAVKNNLLQQSLESLMDRKEALAQKVLETEDPEQSAELAARIEQLDKQVSETNDLTLEELLEQSSRPIDWLRIAAVEMNANRTAFGCEMRWRHLLDVRLNQDPWTPAEEERLRTFAAKYGERNWDKIAKELKTGRSAFQCAKHYSSKLVTRHNMGMFSVEENHQLQQLIAVCADGDDISWAQVSHFMGSRSKKQVMNRYNRSLHPEMLHGRWTAQEDLMLLIAVASMLPGRTGGQCRERYMDNFAQRYISGPYTPDEDYTLLELVKKHGVGRWAKIAQEMPWRTTNAALMRYRRLSEALGIEHPTVDDLQRSLKTPAGPVTSARCARLSGMDKRLDLYRRICRLLSTQRMKRAAMLLVKGRGESLDRDTCLRLYHKIRRHHRGGSVRSSYLIRGRSLNKAIAQYAQPLHRPMLPSLAAYEHQEWHAVANVLHDLHGLPRPPPDPDVEEAGTVPIFEEFFSKEVVGVPDEFDPKTPGLLLPLLPPNETTVASFGRLSDRFANGELMDSLPTLRADSKYPELSAALDADSLEDVRCTECTSRSLLELSSAAACSMQETCGRCAELRTLRLNYEVLQSRFIAYFFYPALMDTMNICETVELPPDKKKKRCKKPRKQAKLKKPWVKEKWKERRRLAAEAAAAAAAARSGDIEAPRESSAGAASGASTNAVA</sequence>
<keyword evidence="2" id="KW-1185">Reference proteome</keyword>
<accession>A0ACB7T6Z2</accession>
<evidence type="ECO:0000313" key="1">
    <source>
        <dbReference type="EMBL" id="KAH6942700.1"/>
    </source>
</evidence>